<evidence type="ECO:0000313" key="6">
    <source>
        <dbReference type="Proteomes" id="UP000225402"/>
    </source>
</evidence>
<sequence>MFAAELDVSKVYRLSDKSLLHNHAVMWPQCTSLVDSQYPEIFTNAQIDKLQKVLGFTFIDPDYFVPKSTTKFIEIYYNEEIEQIEATTDMSVEYLMDRKEWYQLSLELDPIEGIRERMLNLFERIGPNQIRIGKFKFDADGNTIGMSHTPQRITKLLQNSKLYSFIERISHQQHKVWFEHNKLNRDIVVHLRRDYTNRVYAFPANAAEKQIASLQWNKKKQPKSNIRENWIDRIEQTYEMISADDATWIRTLIDHTDQEIDFSFVFSDTGALEDVLVYKREAKNFQSFRP</sequence>
<dbReference type="Proteomes" id="UP000225478">
    <property type="component" value="Segment"/>
</dbReference>
<evidence type="ECO:0000313" key="5">
    <source>
        <dbReference type="Proteomes" id="UP000222561"/>
    </source>
</evidence>
<proteinExistence type="predicted"/>
<accession>A0A127KMU6</accession>
<gene>
    <name evidence="2" type="ORF">Np050604_047</name>
    <name evidence="3" type="ORF">Sn080709_047</name>
    <name evidence="4" type="ORF">W2100709_047</name>
    <name evidence="1" type="ORF">W270710_047</name>
</gene>
<dbReference type="EMBL" id="KX349292">
    <property type="protein sequence ID" value="AOO11763.1"/>
    <property type="molecule type" value="Genomic_DNA"/>
</dbReference>
<organism evidence="1 7">
    <name type="scientific">Cyanophage S-RIM44</name>
    <dbReference type="NCBI Taxonomy" id="1278485"/>
    <lineage>
        <taxon>Viruses</taxon>
        <taxon>Duplodnaviria</taxon>
        <taxon>Heunggongvirae</taxon>
        <taxon>Uroviricota</taxon>
        <taxon>Caudoviricetes</taxon>
        <taxon>Pantevenvirales</taxon>
        <taxon>Kyanoviridae</taxon>
        <taxon>Vellamovirus</taxon>
        <taxon>Vellamovirus rhodeisland44</taxon>
    </lineage>
</organism>
<dbReference type="Proteomes" id="UP000225786">
    <property type="component" value="Segment"/>
</dbReference>
<evidence type="ECO:0000313" key="4">
    <source>
        <dbReference type="EMBL" id="AOO12929.1"/>
    </source>
</evidence>
<evidence type="ECO:0000313" key="7">
    <source>
        <dbReference type="Proteomes" id="UP000225786"/>
    </source>
</evidence>
<reference evidence="1 7" key="2">
    <citation type="submission" date="2016-01" db="EMBL/GenBank/DDBJ databases">
        <title>The genomic content and context of auxiliary metabolic genes in marine cyanophages.</title>
        <authorList>
            <person name="Marston M.F."/>
            <person name="Martiny J.B.H."/>
            <person name="Crummett L.T."/>
        </authorList>
    </citation>
    <scope>NUCLEOTIDE SEQUENCE [LARGE SCALE GENOMIC DNA]</scope>
    <source>
        <strain evidence="1">W2_07_0710</strain>
    </source>
</reference>
<dbReference type="EMBL" id="KX349297">
    <property type="protein sequence ID" value="AOO12929.1"/>
    <property type="molecule type" value="Genomic_DNA"/>
</dbReference>
<evidence type="ECO:0000313" key="2">
    <source>
        <dbReference type="EMBL" id="AOO11763.1"/>
    </source>
</evidence>
<reference evidence="5 6" key="1">
    <citation type="journal article" date="2016" name="Environ. Microbiol.">
        <title>Genomic diversification of marine cyanophages into stable ecotypes.</title>
        <authorList>
            <person name="Marston M.F."/>
            <person name="Martiny J.B."/>
        </authorList>
    </citation>
    <scope>NUCLEOTIDE SEQUENCE [LARGE SCALE GENOMIC DNA]</scope>
    <source>
        <strain evidence="2">Np_05_0604</strain>
        <strain evidence="3">Sn_08_0709</strain>
        <strain evidence="4">W2_10_0709</strain>
    </source>
</reference>
<name>A0A127KMU6_9CAUD</name>
<dbReference type="Proteomes" id="UP000225402">
    <property type="component" value="Segment"/>
</dbReference>
<protein>
    <submittedName>
        <fullName evidence="1">Uncharacterized protein</fullName>
    </submittedName>
</protein>
<dbReference type="Proteomes" id="UP000222561">
    <property type="component" value="Segment"/>
</dbReference>
<evidence type="ECO:0000313" key="3">
    <source>
        <dbReference type="EMBL" id="AOO12464.1"/>
    </source>
</evidence>
<evidence type="ECO:0000313" key="1">
    <source>
        <dbReference type="EMBL" id="AMO43291.1"/>
    </source>
</evidence>
<dbReference type="EMBL" id="KX349295">
    <property type="protein sequence ID" value="AOO12464.1"/>
    <property type="molecule type" value="Genomic_DNA"/>
</dbReference>
<dbReference type="EMBL" id="KU594607">
    <property type="protein sequence ID" value="AMO43291.1"/>
    <property type="molecule type" value="Genomic_DNA"/>
</dbReference>